<evidence type="ECO:0000313" key="12">
    <source>
        <dbReference type="Proteomes" id="UP000694395"/>
    </source>
</evidence>
<dbReference type="Proteomes" id="UP000694395">
    <property type="component" value="Chromosome 12"/>
</dbReference>
<dbReference type="GO" id="GO:0005789">
    <property type="term" value="C:endoplasmic reticulum membrane"/>
    <property type="evidence" value="ECO:0007669"/>
    <property type="project" value="UniProtKB-SubCell"/>
</dbReference>
<keyword evidence="6" id="KW-0256">Endoplasmic reticulum</keyword>
<comment type="pathway">
    <text evidence="2">Protein modification; protein glycosylation.</text>
</comment>
<evidence type="ECO:0000256" key="6">
    <source>
        <dbReference type="ARBA" id="ARBA00022824"/>
    </source>
</evidence>
<gene>
    <name evidence="11" type="primary">LOC110512418</name>
</gene>
<keyword evidence="5 10" id="KW-0812">Transmembrane</keyword>
<evidence type="ECO:0000256" key="3">
    <source>
        <dbReference type="ARBA" id="ARBA00022676"/>
    </source>
</evidence>
<feature type="transmembrane region" description="Helical" evidence="10">
    <location>
        <begin position="7"/>
        <end position="26"/>
    </location>
</feature>
<evidence type="ECO:0000256" key="4">
    <source>
        <dbReference type="ARBA" id="ARBA00022679"/>
    </source>
</evidence>
<organism evidence="11 12">
    <name type="scientific">Oncorhynchus mykiss</name>
    <name type="common">Rainbow trout</name>
    <name type="synonym">Salmo gairdneri</name>
    <dbReference type="NCBI Taxonomy" id="8022"/>
    <lineage>
        <taxon>Eukaryota</taxon>
        <taxon>Metazoa</taxon>
        <taxon>Chordata</taxon>
        <taxon>Craniata</taxon>
        <taxon>Vertebrata</taxon>
        <taxon>Euteleostomi</taxon>
        <taxon>Actinopterygii</taxon>
        <taxon>Neopterygii</taxon>
        <taxon>Teleostei</taxon>
        <taxon>Protacanthopterygii</taxon>
        <taxon>Salmoniformes</taxon>
        <taxon>Salmonidae</taxon>
        <taxon>Salmoninae</taxon>
        <taxon>Oncorhynchus</taxon>
    </lineage>
</organism>
<evidence type="ECO:0000256" key="1">
    <source>
        <dbReference type="ARBA" id="ARBA00004389"/>
    </source>
</evidence>
<keyword evidence="12" id="KW-1185">Reference proteome</keyword>
<sequence length="542" mass="59648">MADAGASMTLATISLIGFALLAGFYLTTLNALWTLVSVTVTAVLVSQLLRKLRRRDALTERRVCVLVLGDIGRSPRMQYHALSLSKHGYSVTFVGFPGTKPHQDVIGDERITIIPITELKGLQVGPRMVSYVTKVILQSLQLLLVLLKTDVQSHILMQNPPGLPSIVVTWLVCGLRGSRFIIDWHNYGYTIMALSHGPDHPIVRLAQWYEQLFGRFSSHNLCVTNAMKEDLQNNWNIRATTLYDKPPAIFKETSVDLKHQLFMRLAKTIPQFQVCGERPGDVTEKTAFTCRDPSDLSVTLTSGRPALLISSTSWTEDEDFSILLKALEGNHYHLQLSPILKSILPPSHPSIHPPIHPSFLPSIHPSSHPSFLPSIHPSFLPSILPPIHPSSHPSILPSIHPSSHPSFLPSILPPIHPSFLPSILPSIHPSFLPSIHPSFLPSSHPSILPPIHPPIHPSIHPSSHPSFLPSILPPIHPPIHPSIHPSILPTIHPPSHPSFLPSIHPPIHPSFLPSIHPSSHPSSLPSIHPSSLWSKGSALHGE</sequence>
<feature type="transmembrane region" description="Helical" evidence="10">
    <location>
        <begin position="32"/>
        <end position="49"/>
    </location>
</feature>
<reference evidence="11" key="3">
    <citation type="submission" date="2025-09" db="UniProtKB">
        <authorList>
            <consortium name="Ensembl"/>
        </authorList>
    </citation>
    <scope>IDENTIFICATION</scope>
</reference>
<dbReference type="FunFam" id="3.40.50.2000:FF:000109">
    <property type="entry name" value="Chitobiosyldiphosphodolichol beta-mannosyltransferase"/>
    <property type="match status" value="1"/>
</dbReference>
<evidence type="ECO:0000256" key="5">
    <source>
        <dbReference type="ARBA" id="ARBA00022692"/>
    </source>
</evidence>
<protein>
    <submittedName>
        <fullName evidence="11">ALG1 chitobiosyldiphosphodolichol beta-mannosyltransferase</fullName>
    </submittedName>
</protein>
<dbReference type="GO" id="GO:0000030">
    <property type="term" value="F:mannosyltransferase activity"/>
    <property type="evidence" value="ECO:0007669"/>
    <property type="project" value="InterPro"/>
</dbReference>
<comment type="subcellular location">
    <subcellularLocation>
        <location evidence="1">Endoplasmic reticulum membrane</location>
        <topology evidence="1">Single-pass membrane protein</topology>
    </subcellularLocation>
</comment>
<dbReference type="InterPro" id="IPR026051">
    <property type="entry name" value="ALG1-like"/>
</dbReference>
<name>A0A8K9XBK1_ONCMY</name>
<evidence type="ECO:0000256" key="9">
    <source>
        <dbReference type="SAM" id="MobiDB-lite"/>
    </source>
</evidence>
<feature type="region of interest" description="Disordered" evidence="9">
    <location>
        <begin position="522"/>
        <end position="542"/>
    </location>
</feature>
<evidence type="ECO:0000256" key="10">
    <source>
        <dbReference type="SAM" id="Phobius"/>
    </source>
</evidence>
<feature type="compositionally biased region" description="Low complexity" evidence="9">
    <location>
        <begin position="522"/>
        <end position="532"/>
    </location>
</feature>
<accession>A0A8K9XBK1</accession>
<dbReference type="SUPFAM" id="SSF53756">
    <property type="entry name" value="UDP-Glycosyltransferase/glycogen phosphorylase"/>
    <property type="match status" value="1"/>
</dbReference>
<dbReference type="Ensembl" id="ENSOMYT00000135678.1">
    <property type="protein sequence ID" value="ENSOMYP00000130240.1"/>
    <property type="gene ID" value="ENSOMYG00000011845.2"/>
</dbReference>
<reference evidence="11" key="2">
    <citation type="submission" date="2025-08" db="UniProtKB">
        <authorList>
            <consortium name="Ensembl"/>
        </authorList>
    </citation>
    <scope>IDENTIFICATION</scope>
</reference>
<reference evidence="11" key="1">
    <citation type="submission" date="2020-07" db="EMBL/GenBank/DDBJ databases">
        <title>A long reads based de novo assembly of the rainbow trout Arlee double haploid line genome.</title>
        <authorList>
            <person name="Gao G."/>
            <person name="Palti Y."/>
        </authorList>
    </citation>
    <scope>NUCLEOTIDE SEQUENCE [LARGE SCALE GENOMIC DNA]</scope>
</reference>
<dbReference type="PANTHER" id="PTHR13036:SF0">
    <property type="entry name" value="CHITOBIOSYLDIPHOSPHODOLICHOL BETA-MANNOSYLTRANSFERASE"/>
    <property type="match status" value="1"/>
</dbReference>
<dbReference type="PANTHER" id="PTHR13036">
    <property type="entry name" value="BETA1,4 MANNOSYLTRANSFERASE"/>
    <property type="match status" value="1"/>
</dbReference>
<evidence type="ECO:0000256" key="8">
    <source>
        <dbReference type="ARBA" id="ARBA00023136"/>
    </source>
</evidence>
<keyword evidence="8 10" id="KW-0472">Membrane</keyword>
<keyword evidence="4" id="KW-0808">Transferase</keyword>
<dbReference type="GeneTree" id="ENSGT00390000008647"/>
<evidence type="ECO:0000256" key="2">
    <source>
        <dbReference type="ARBA" id="ARBA00004922"/>
    </source>
</evidence>
<keyword evidence="7 10" id="KW-1133">Transmembrane helix</keyword>
<evidence type="ECO:0000256" key="7">
    <source>
        <dbReference type="ARBA" id="ARBA00022989"/>
    </source>
</evidence>
<evidence type="ECO:0000313" key="11">
    <source>
        <dbReference type="Ensembl" id="ENSOMYP00000130240.1"/>
    </source>
</evidence>
<keyword evidence="3" id="KW-0328">Glycosyltransferase</keyword>
<dbReference type="AlphaFoldDB" id="A0A8K9XBK1"/>
<proteinExistence type="predicted"/>